<evidence type="ECO:0000313" key="2">
    <source>
        <dbReference type="EMBL" id="KAL3124364.1"/>
    </source>
</evidence>
<keyword evidence="1" id="KW-0812">Transmembrane</keyword>
<evidence type="ECO:0000313" key="3">
    <source>
        <dbReference type="Proteomes" id="UP001620626"/>
    </source>
</evidence>
<keyword evidence="1" id="KW-0472">Membrane</keyword>
<proteinExistence type="predicted"/>
<sequence>MVFVKCSLFPSIFAIFLLVCVISVLLQHGHGYGAIPEPRHALKCKQSTETEIFIARTDENKIKEMCSKATHCMAMFCSSAKNGFFVNTWFCSPFGPENKAQCEKEGPDGANHIRANAEAETKMRAPAATDWKCTCHFGVLGKDMDNAQFVAPAPPVVKQKKGKSTSSRHGVGMPLMAIGLIIGFLPLFRGAIFDQLNP</sequence>
<name>A0ABD2MA34_9BILA</name>
<accession>A0ABD2MA34</accession>
<organism evidence="2 3">
    <name type="scientific">Heterodera trifolii</name>
    <dbReference type="NCBI Taxonomy" id="157864"/>
    <lineage>
        <taxon>Eukaryota</taxon>
        <taxon>Metazoa</taxon>
        <taxon>Ecdysozoa</taxon>
        <taxon>Nematoda</taxon>
        <taxon>Chromadorea</taxon>
        <taxon>Rhabditida</taxon>
        <taxon>Tylenchina</taxon>
        <taxon>Tylenchomorpha</taxon>
        <taxon>Tylenchoidea</taxon>
        <taxon>Heteroderidae</taxon>
        <taxon>Heteroderinae</taxon>
        <taxon>Heterodera</taxon>
    </lineage>
</organism>
<gene>
    <name evidence="2" type="ORF">niasHT_002748</name>
</gene>
<comment type="caution">
    <text evidence="2">The sequence shown here is derived from an EMBL/GenBank/DDBJ whole genome shotgun (WGS) entry which is preliminary data.</text>
</comment>
<keyword evidence="3" id="KW-1185">Reference proteome</keyword>
<dbReference type="Proteomes" id="UP001620626">
    <property type="component" value="Unassembled WGS sequence"/>
</dbReference>
<dbReference type="EMBL" id="JBICBT010000075">
    <property type="protein sequence ID" value="KAL3124364.1"/>
    <property type="molecule type" value="Genomic_DNA"/>
</dbReference>
<feature type="transmembrane region" description="Helical" evidence="1">
    <location>
        <begin position="170"/>
        <end position="192"/>
    </location>
</feature>
<evidence type="ECO:0008006" key="4">
    <source>
        <dbReference type="Google" id="ProtNLM"/>
    </source>
</evidence>
<protein>
    <recommendedName>
        <fullName evidence="4">Secreted protein</fullName>
    </recommendedName>
</protein>
<keyword evidence="1" id="KW-1133">Transmembrane helix</keyword>
<reference evidence="2 3" key="1">
    <citation type="submission" date="2024-10" db="EMBL/GenBank/DDBJ databases">
        <authorList>
            <person name="Kim D."/>
        </authorList>
    </citation>
    <scope>NUCLEOTIDE SEQUENCE [LARGE SCALE GENOMIC DNA]</scope>
    <source>
        <strain evidence="2">BH-2024</strain>
    </source>
</reference>
<evidence type="ECO:0000256" key="1">
    <source>
        <dbReference type="SAM" id="Phobius"/>
    </source>
</evidence>
<dbReference type="AlphaFoldDB" id="A0ABD2MA34"/>
<feature type="transmembrane region" description="Helical" evidence="1">
    <location>
        <begin position="12"/>
        <end position="35"/>
    </location>
</feature>